<feature type="transmembrane region" description="Helical" evidence="5">
    <location>
        <begin position="73"/>
        <end position="91"/>
    </location>
</feature>
<evidence type="ECO:0000256" key="3">
    <source>
        <dbReference type="ARBA" id="ARBA00022989"/>
    </source>
</evidence>
<protein>
    <submittedName>
        <fullName evidence="6">DoxX-like protein</fullName>
    </submittedName>
</protein>
<evidence type="ECO:0000256" key="1">
    <source>
        <dbReference type="ARBA" id="ARBA00004141"/>
    </source>
</evidence>
<evidence type="ECO:0000256" key="5">
    <source>
        <dbReference type="SAM" id="Phobius"/>
    </source>
</evidence>
<dbReference type="InterPro" id="IPR032808">
    <property type="entry name" value="DoxX"/>
</dbReference>
<gene>
    <name evidence="6" type="ORF">T190115A13A_100042</name>
</gene>
<keyword evidence="2 5" id="KW-0812">Transmembrane</keyword>
<dbReference type="Pfam" id="PF13564">
    <property type="entry name" value="DoxX_2"/>
    <property type="match status" value="1"/>
</dbReference>
<feature type="transmembrane region" description="Helical" evidence="5">
    <location>
        <begin position="48"/>
        <end position="66"/>
    </location>
</feature>
<comment type="caution">
    <text evidence="6">The sequence shown here is derived from an EMBL/GenBank/DDBJ whole genome shotgun (WGS) entry which is preliminary data.</text>
</comment>
<keyword evidence="4 5" id="KW-0472">Membrane</keyword>
<keyword evidence="7" id="KW-1185">Reference proteome</keyword>
<feature type="transmembrane region" description="Helical" evidence="5">
    <location>
        <begin position="7"/>
        <end position="28"/>
    </location>
</feature>
<accession>A0ABM9PGK5</accession>
<evidence type="ECO:0000313" key="7">
    <source>
        <dbReference type="Proteomes" id="UP001497602"/>
    </source>
</evidence>
<name>A0ABM9PGK5_9FLAO</name>
<proteinExistence type="predicted"/>
<sequence length="121" mass="14032">MTKKMNITYKVVKVVFTLLVLMGALQYFFNHEMVKGMFTQINYPTYLIYPMGIVKILGLIAIWFRVPQTVKEWAYAGFFFNFLLAISAHIAVNDNEFYPATVVILILAVTYYLEKTVKKLS</sequence>
<reference evidence="6 7" key="1">
    <citation type="submission" date="2024-05" db="EMBL/GenBank/DDBJ databases">
        <authorList>
            <person name="Duchaud E."/>
        </authorList>
    </citation>
    <scope>NUCLEOTIDE SEQUENCE [LARGE SCALE GENOMIC DNA]</scope>
    <source>
        <strain evidence="6">Ena-SAMPLE-TAB-13-05-2024-13:56:06:370-140305</strain>
    </source>
</reference>
<evidence type="ECO:0000313" key="6">
    <source>
        <dbReference type="EMBL" id="CAL2104754.1"/>
    </source>
</evidence>
<evidence type="ECO:0000256" key="4">
    <source>
        <dbReference type="ARBA" id="ARBA00023136"/>
    </source>
</evidence>
<evidence type="ECO:0000256" key="2">
    <source>
        <dbReference type="ARBA" id="ARBA00022692"/>
    </source>
</evidence>
<comment type="subcellular location">
    <subcellularLocation>
        <location evidence="1">Membrane</location>
        <topology evidence="1">Multi-pass membrane protein</topology>
    </subcellularLocation>
</comment>
<dbReference type="Proteomes" id="UP001497602">
    <property type="component" value="Unassembled WGS sequence"/>
</dbReference>
<organism evidence="6 7">
    <name type="scientific">Tenacibaculum vairaonense</name>
    <dbReference type="NCBI Taxonomy" id="3137860"/>
    <lineage>
        <taxon>Bacteria</taxon>
        <taxon>Pseudomonadati</taxon>
        <taxon>Bacteroidota</taxon>
        <taxon>Flavobacteriia</taxon>
        <taxon>Flavobacteriales</taxon>
        <taxon>Flavobacteriaceae</taxon>
        <taxon>Tenacibaculum</taxon>
    </lineage>
</organism>
<dbReference type="RefSeq" id="WP_348736406.1">
    <property type="nucleotide sequence ID" value="NZ_CAXJRC010000001.1"/>
</dbReference>
<feature type="transmembrane region" description="Helical" evidence="5">
    <location>
        <begin position="97"/>
        <end position="113"/>
    </location>
</feature>
<keyword evidence="3 5" id="KW-1133">Transmembrane helix</keyword>
<dbReference type="EMBL" id="CAXJRC010000001">
    <property type="protein sequence ID" value="CAL2104754.1"/>
    <property type="molecule type" value="Genomic_DNA"/>
</dbReference>